<dbReference type="InterPro" id="IPR008926">
    <property type="entry name" value="RNR_R1-su_N"/>
</dbReference>
<dbReference type="OrthoDB" id="16911at2759"/>
<evidence type="ECO:0000259" key="1">
    <source>
        <dbReference type="PROSITE" id="PS51192"/>
    </source>
</evidence>
<dbReference type="GO" id="GO:0004748">
    <property type="term" value="F:ribonucleoside-diphosphate reductase activity, thioredoxin disulfide as acceptor"/>
    <property type="evidence" value="ECO:0000318"/>
    <property type="project" value="GO_Central"/>
</dbReference>
<dbReference type="CDD" id="cd17926">
    <property type="entry name" value="DEXHc_RE"/>
    <property type="match status" value="1"/>
</dbReference>
<keyword evidence="3" id="KW-1185">Reference proteome</keyword>
<dbReference type="PANTHER" id="PTHR11573:SF6">
    <property type="entry name" value="RIBONUCLEOSIDE-DIPHOSPHATE REDUCTASE LARGE SUBUNIT"/>
    <property type="match status" value="1"/>
</dbReference>
<dbReference type="InterPro" id="IPR039718">
    <property type="entry name" value="Rrm1"/>
</dbReference>
<dbReference type="Gene3D" id="3.20.70.20">
    <property type="match status" value="1"/>
</dbReference>
<dbReference type="SUPFAM" id="SSF52540">
    <property type="entry name" value="P-loop containing nucleoside triphosphate hydrolases"/>
    <property type="match status" value="1"/>
</dbReference>
<dbReference type="InterPro" id="IPR014001">
    <property type="entry name" value="Helicase_ATP-bd"/>
</dbReference>
<dbReference type="AlphaFoldDB" id="A0A1Y1IL66"/>
<sequence>MELGRCGYRLSSEQVAALSTSTLADLRARCTATAIEDGFTKVPVSVCCLEEHNDGSVTFPPHVPLEGLNLPAPFDNRSAPRVLDDFPAFKGELDESRKQISACNTTLNALRERGAGILSLCTGWGKTLCAISVACTLRVKTLIVVHKEVLLTQWEERIGTFAPGARVGRIQGANIVTEGCHFVIGMLQLLSMRSYDRAIFDDFDLVIFDECHHVAAKVFSRALSYLCTPYSLGLSAFVARRDGLTDVINWYLGEVCFLVERKEESGVSVEAVRYDQVVYKEKPPLFKNGQLAICKMIDILCNDPPRNSLILGKVRKLAAQGRCILVLSDRRSHCISLQGALKEGGLEAGLFLGGTNRETFNGVAEGCQVIVGTYAIASEGLDIPRLNSLVMATPKSDIRQTVGRITRGSKGCHSPLIVDIVDKCAAALNRFFSALPPITAAIPRGPLASKASGLVNALPRTKSPLQKASCLCRQSSLAASLNTLERPPMYSKTAGWKKRLEALCKKVHEPYSKRPAYGHFKQSKMLRDRSAQVTGAPLLNADPVKIVQRVSVSLYEGVTTEEIDVLTSEVSESLKTLHPEYGILAARIVISNLHKSTPATLRESVRLLGPERWDKVLYERIMSDDGLCEVLENATDHARSYSFDYFAAKTLIRGYLLTKDGEPAERPQHMWMRVALSLHGPDADGSSPNSIARTLESYNLLSCGYFTHASPTLFNAGTNHQQNNSCFLLGMGTRSRGFSTRSRTAHSSASGVEAWASTCIPSVQTVQPSGGPTGRQQGSCRC</sequence>
<dbReference type="Proteomes" id="UP000054558">
    <property type="component" value="Unassembled WGS sequence"/>
</dbReference>
<organism evidence="2 3">
    <name type="scientific">Klebsormidium nitens</name>
    <name type="common">Green alga</name>
    <name type="synonym">Ulothrix nitens</name>
    <dbReference type="NCBI Taxonomy" id="105231"/>
    <lineage>
        <taxon>Eukaryota</taxon>
        <taxon>Viridiplantae</taxon>
        <taxon>Streptophyta</taxon>
        <taxon>Klebsormidiophyceae</taxon>
        <taxon>Klebsormidiales</taxon>
        <taxon>Klebsormidiaceae</taxon>
        <taxon>Klebsormidium</taxon>
    </lineage>
</organism>
<accession>A0A1Y1IL66</accession>
<dbReference type="STRING" id="105231.A0A1Y1IL66"/>
<dbReference type="GO" id="GO:0005971">
    <property type="term" value="C:ribonucleoside-diphosphate reductase complex"/>
    <property type="evidence" value="ECO:0000318"/>
    <property type="project" value="GO_Central"/>
</dbReference>
<feature type="domain" description="Helicase ATP-binding" evidence="1">
    <location>
        <begin position="107"/>
        <end position="236"/>
    </location>
</feature>
<dbReference type="CDD" id="cd18785">
    <property type="entry name" value="SF2_C"/>
    <property type="match status" value="1"/>
</dbReference>
<name>A0A1Y1IL66_KLENI</name>
<dbReference type="GO" id="GO:0016787">
    <property type="term" value="F:hydrolase activity"/>
    <property type="evidence" value="ECO:0007669"/>
    <property type="project" value="InterPro"/>
</dbReference>
<evidence type="ECO:0000313" key="2">
    <source>
        <dbReference type="EMBL" id="GAQ91625.1"/>
    </source>
</evidence>
<proteinExistence type="predicted"/>
<dbReference type="InterPro" id="IPR013509">
    <property type="entry name" value="RNR_lsu_N"/>
</dbReference>
<dbReference type="SMART" id="SM00487">
    <property type="entry name" value="DEXDc"/>
    <property type="match status" value="1"/>
</dbReference>
<dbReference type="Pfam" id="PF04851">
    <property type="entry name" value="ResIII"/>
    <property type="match status" value="1"/>
</dbReference>
<dbReference type="GO" id="GO:0009263">
    <property type="term" value="P:deoxyribonucleotide biosynthetic process"/>
    <property type="evidence" value="ECO:0000318"/>
    <property type="project" value="GO_Central"/>
</dbReference>
<dbReference type="Pfam" id="PF00317">
    <property type="entry name" value="Ribonuc_red_lgN"/>
    <property type="match status" value="1"/>
</dbReference>
<evidence type="ECO:0000313" key="3">
    <source>
        <dbReference type="Proteomes" id="UP000054558"/>
    </source>
</evidence>
<dbReference type="GO" id="GO:0003677">
    <property type="term" value="F:DNA binding"/>
    <property type="evidence" value="ECO:0007669"/>
    <property type="project" value="InterPro"/>
</dbReference>
<gene>
    <name evidence="2" type="ORF">KFL_008210030</name>
</gene>
<dbReference type="GO" id="GO:0005524">
    <property type="term" value="F:ATP binding"/>
    <property type="evidence" value="ECO:0000318"/>
    <property type="project" value="GO_Central"/>
</dbReference>
<protein>
    <recommendedName>
        <fullName evidence="1">Helicase ATP-binding domain-containing protein</fullName>
    </recommendedName>
</protein>
<dbReference type="Gene3D" id="3.40.50.300">
    <property type="entry name" value="P-loop containing nucleotide triphosphate hydrolases"/>
    <property type="match status" value="2"/>
</dbReference>
<dbReference type="PROSITE" id="PS51192">
    <property type="entry name" value="HELICASE_ATP_BIND_1"/>
    <property type="match status" value="1"/>
</dbReference>
<dbReference type="InterPro" id="IPR027417">
    <property type="entry name" value="P-loop_NTPase"/>
</dbReference>
<dbReference type="InterPro" id="IPR006935">
    <property type="entry name" value="Helicase/UvrB_N"/>
</dbReference>
<reference evidence="2 3" key="1">
    <citation type="journal article" date="2014" name="Nat. Commun.">
        <title>Klebsormidium flaccidum genome reveals primary factors for plant terrestrial adaptation.</title>
        <authorList>
            <person name="Hori K."/>
            <person name="Maruyama F."/>
            <person name="Fujisawa T."/>
            <person name="Togashi T."/>
            <person name="Yamamoto N."/>
            <person name="Seo M."/>
            <person name="Sato S."/>
            <person name="Yamada T."/>
            <person name="Mori H."/>
            <person name="Tajima N."/>
            <person name="Moriyama T."/>
            <person name="Ikeuchi M."/>
            <person name="Watanabe M."/>
            <person name="Wada H."/>
            <person name="Kobayashi K."/>
            <person name="Saito M."/>
            <person name="Masuda T."/>
            <person name="Sasaki-Sekimoto Y."/>
            <person name="Mashiguchi K."/>
            <person name="Awai K."/>
            <person name="Shimojima M."/>
            <person name="Masuda S."/>
            <person name="Iwai M."/>
            <person name="Nobusawa T."/>
            <person name="Narise T."/>
            <person name="Kondo S."/>
            <person name="Saito H."/>
            <person name="Sato R."/>
            <person name="Murakawa M."/>
            <person name="Ihara Y."/>
            <person name="Oshima-Yamada Y."/>
            <person name="Ohtaka K."/>
            <person name="Satoh M."/>
            <person name="Sonobe K."/>
            <person name="Ishii M."/>
            <person name="Ohtani R."/>
            <person name="Kanamori-Sato M."/>
            <person name="Honoki R."/>
            <person name="Miyazaki D."/>
            <person name="Mochizuki H."/>
            <person name="Umetsu J."/>
            <person name="Higashi K."/>
            <person name="Shibata D."/>
            <person name="Kamiya Y."/>
            <person name="Sato N."/>
            <person name="Nakamura Y."/>
            <person name="Tabata S."/>
            <person name="Ida S."/>
            <person name="Kurokawa K."/>
            <person name="Ohta H."/>
        </authorList>
    </citation>
    <scope>NUCLEOTIDE SEQUENCE [LARGE SCALE GENOMIC DNA]</scope>
    <source>
        <strain evidence="2 3">NIES-2285</strain>
    </source>
</reference>
<dbReference type="PANTHER" id="PTHR11573">
    <property type="entry name" value="RIBONUCLEOSIDE-DIPHOSPHATE REDUCTASE LARGE CHAIN"/>
    <property type="match status" value="1"/>
</dbReference>
<dbReference type="EMBL" id="DF237770">
    <property type="protein sequence ID" value="GAQ91625.1"/>
    <property type="molecule type" value="Genomic_DNA"/>
</dbReference>
<dbReference type="SUPFAM" id="SSF48168">
    <property type="entry name" value="R1 subunit of ribonucleotide reductase, N-terminal domain"/>
    <property type="match status" value="1"/>
</dbReference>